<gene>
    <name evidence="1" type="ORF">AB8O55_11550</name>
</gene>
<name>A0ABV4CJL4_9PSEU</name>
<accession>A0ABV4CJL4</accession>
<dbReference type="RefSeq" id="WP_369774769.1">
    <property type="nucleotide sequence ID" value="NZ_JBGEHV010000017.1"/>
</dbReference>
<evidence type="ECO:0000313" key="2">
    <source>
        <dbReference type="Proteomes" id="UP001564626"/>
    </source>
</evidence>
<protein>
    <submittedName>
        <fullName evidence="1">Uncharacterized protein</fullName>
    </submittedName>
</protein>
<dbReference type="EMBL" id="JBGEHV010000017">
    <property type="protein sequence ID" value="MEY8040031.1"/>
    <property type="molecule type" value="Genomic_DNA"/>
</dbReference>
<organism evidence="1 2">
    <name type="scientific">Saccharopolyspora cebuensis</name>
    <dbReference type="NCBI Taxonomy" id="418759"/>
    <lineage>
        <taxon>Bacteria</taxon>
        <taxon>Bacillati</taxon>
        <taxon>Actinomycetota</taxon>
        <taxon>Actinomycetes</taxon>
        <taxon>Pseudonocardiales</taxon>
        <taxon>Pseudonocardiaceae</taxon>
        <taxon>Saccharopolyspora</taxon>
    </lineage>
</organism>
<comment type="caution">
    <text evidence="1">The sequence shown here is derived from an EMBL/GenBank/DDBJ whole genome shotgun (WGS) entry which is preliminary data.</text>
</comment>
<reference evidence="1 2" key="1">
    <citation type="submission" date="2024-08" db="EMBL/GenBank/DDBJ databases">
        <title>Genome mining of Saccharopolyspora cebuensis PGLac3 from Nigerian medicinal plant.</title>
        <authorList>
            <person name="Ezeobiora C.E."/>
            <person name="Igbokwe N.H."/>
            <person name="Amin D.H."/>
            <person name="Mendie U.E."/>
        </authorList>
    </citation>
    <scope>NUCLEOTIDE SEQUENCE [LARGE SCALE GENOMIC DNA]</scope>
    <source>
        <strain evidence="1 2">PGLac3</strain>
    </source>
</reference>
<proteinExistence type="predicted"/>
<evidence type="ECO:0000313" key="1">
    <source>
        <dbReference type="EMBL" id="MEY8040031.1"/>
    </source>
</evidence>
<dbReference type="Proteomes" id="UP001564626">
    <property type="component" value="Unassembled WGS sequence"/>
</dbReference>
<sequence>MPVIVMGCGMVGQGRGWLLWPTTCRGRAELVEAFAEREGAWARLAPGIVECSKDCATTPELAVKDLFDTVSGLLQESR</sequence>
<keyword evidence="2" id="KW-1185">Reference proteome</keyword>